<dbReference type="PROSITE" id="PS51007">
    <property type="entry name" value="CYTC"/>
    <property type="match status" value="1"/>
</dbReference>
<keyword evidence="1" id="KW-0813">Transport</keyword>
<feature type="chain" id="PRO_5017214563" evidence="8">
    <location>
        <begin position="21"/>
        <end position="226"/>
    </location>
</feature>
<dbReference type="PROSITE" id="PS51257">
    <property type="entry name" value="PROKAR_LIPOPROTEIN"/>
    <property type="match status" value="1"/>
</dbReference>
<dbReference type="InterPro" id="IPR009056">
    <property type="entry name" value="Cyt_c-like_dom"/>
</dbReference>
<evidence type="ECO:0000313" key="10">
    <source>
        <dbReference type="EMBL" id="BBE50438.1"/>
    </source>
</evidence>
<feature type="binding site" description="covalent" evidence="6">
    <location>
        <position position="152"/>
    </location>
    <ligand>
        <name>heme c</name>
        <dbReference type="ChEBI" id="CHEBI:61717"/>
    </ligand>
</feature>
<name>A0A2Z6GAE6_9PROT</name>
<dbReference type="EMBL" id="AP018738">
    <property type="protein sequence ID" value="BBE50438.1"/>
    <property type="molecule type" value="Genomic_DNA"/>
</dbReference>
<evidence type="ECO:0000256" key="3">
    <source>
        <dbReference type="ARBA" id="ARBA00022723"/>
    </source>
</evidence>
<evidence type="ECO:0000256" key="7">
    <source>
        <dbReference type="SAM" id="MobiDB-lite"/>
    </source>
</evidence>
<reference evidence="10 11" key="1">
    <citation type="submission" date="2018-06" db="EMBL/GenBank/DDBJ databases">
        <title>OYT1 Genome Sequencing.</title>
        <authorList>
            <person name="Kato S."/>
            <person name="Itoh T."/>
            <person name="Ohkuma M."/>
        </authorList>
    </citation>
    <scope>NUCLEOTIDE SEQUENCE [LARGE SCALE GENOMIC DNA]</scope>
    <source>
        <strain evidence="10 11">OYT1</strain>
    </source>
</reference>
<proteinExistence type="predicted"/>
<keyword evidence="3 6" id="KW-0479">Metal-binding</keyword>
<evidence type="ECO:0000256" key="4">
    <source>
        <dbReference type="ARBA" id="ARBA00022982"/>
    </source>
</evidence>
<feature type="domain" description="Cytochrome c" evidence="9">
    <location>
        <begin position="134"/>
        <end position="226"/>
    </location>
</feature>
<evidence type="ECO:0000256" key="6">
    <source>
        <dbReference type="PIRSR" id="PIRSR602324-1"/>
    </source>
</evidence>
<keyword evidence="5 6" id="KW-0408">Iron</keyword>
<evidence type="ECO:0000256" key="1">
    <source>
        <dbReference type="ARBA" id="ARBA00022448"/>
    </source>
</evidence>
<dbReference type="InterPro" id="IPR002324">
    <property type="entry name" value="Cyt_c_ID"/>
</dbReference>
<feature type="signal peptide" evidence="8">
    <location>
        <begin position="1"/>
        <end position="20"/>
    </location>
</feature>
<keyword evidence="8" id="KW-0732">Signal</keyword>
<comment type="PTM">
    <text evidence="6">Binds 1 heme c group covalently per subunit.</text>
</comment>
<organism evidence="10 11">
    <name type="scientific">Ferriphaselus amnicola</name>
    <dbReference type="NCBI Taxonomy" id="1188319"/>
    <lineage>
        <taxon>Bacteria</taxon>
        <taxon>Pseudomonadati</taxon>
        <taxon>Pseudomonadota</taxon>
        <taxon>Betaproteobacteria</taxon>
        <taxon>Nitrosomonadales</taxon>
        <taxon>Gallionellaceae</taxon>
        <taxon>Ferriphaselus</taxon>
    </lineage>
</organism>
<dbReference type="GO" id="GO:0005506">
    <property type="term" value="F:iron ion binding"/>
    <property type="evidence" value="ECO:0007669"/>
    <property type="project" value="InterPro"/>
</dbReference>
<feature type="compositionally biased region" description="Pro residues" evidence="7">
    <location>
        <begin position="101"/>
        <end position="131"/>
    </location>
</feature>
<evidence type="ECO:0000256" key="2">
    <source>
        <dbReference type="ARBA" id="ARBA00022617"/>
    </source>
</evidence>
<dbReference type="SUPFAM" id="SSF46626">
    <property type="entry name" value="Cytochrome c"/>
    <property type="match status" value="1"/>
</dbReference>
<dbReference type="GO" id="GO:0009055">
    <property type="term" value="F:electron transfer activity"/>
    <property type="evidence" value="ECO:0007669"/>
    <property type="project" value="InterPro"/>
</dbReference>
<keyword evidence="4" id="KW-0249">Electron transport</keyword>
<accession>A0A2Z6GAE6</accession>
<evidence type="ECO:0000313" key="11">
    <source>
        <dbReference type="Proteomes" id="UP000033070"/>
    </source>
</evidence>
<dbReference type="Pfam" id="PF00034">
    <property type="entry name" value="Cytochrom_C"/>
    <property type="match status" value="1"/>
</dbReference>
<feature type="binding site" description="covalent" evidence="6">
    <location>
        <position position="202"/>
    </location>
    <ligand>
        <name>heme c</name>
        <dbReference type="ChEBI" id="CHEBI:61717"/>
    </ligand>
</feature>
<dbReference type="PRINTS" id="PR00606">
    <property type="entry name" value="CYTCHROMECID"/>
</dbReference>
<dbReference type="Gene3D" id="1.10.760.10">
    <property type="entry name" value="Cytochrome c-like domain"/>
    <property type="match status" value="1"/>
</dbReference>
<evidence type="ECO:0000256" key="5">
    <source>
        <dbReference type="ARBA" id="ARBA00023004"/>
    </source>
</evidence>
<gene>
    <name evidence="10" type="ORF">OYT1_ch0875</name>
</gene>
<feature type="binding site" description="covalent" evidence="6">
    <location>
        <position position="156"/>
    </location>
    <ligand>
        <name>heme c</name>
        <dbReference type="ChEBI" id="CHEBI:61717"/>
    </ligand>
</feature>
<keyword evidence="11" id="KW-1185">Reference proteome</keyword>
<protein>
    <submittedName>
        <fullName evidence="10">Cytochrome c-552</fullName>
    </submittedName>
</protein>
<dbReference type="AlphaFoldDB" id="A0A2Z6GAE6"/>
<dbReference type="Proteomes" id="UP000033070">
    <property type="component" value="Chromosome"/>
</dbReference>
<keyword evidence="2 6" id="KW-0349">Heme</keyword>
<feature type="region of interest" description="Disordered" evidence="7">
    <location>
        <begin position="55"/>
        <end position="133"/>
    </location>
</feature>
<dbReference type="InterPro" id="IPR036909">
    <property type="entry name" value="Cyt_c-like_dom_sf"/>
</dbReference>
<dbReference type="GO" id="GO:0020037">
    <property type="term" value="F:heme binding"/>
    <property type="evidence" value="ECO:0007669"/>
    <property type="project" value="InterPro"/>
</dbReference>
<evidence type="ECO:0000259" key="9">
    <source>
        <dbReference type="PROSITE" id="PS51007"/>
    </source>
</evidence>
<dbReference type="KEGG" id="fam:OYT1_ch0875"/>
<evidence type="ECO:0000256" key="8">
    <source>
        <dbReference type="SAM" id="SignalP"/>
    </source>
</evidence>
<sequence>MPAYKSLTLAILAAAVGMSACSKPTSPPEAPAVPVVVAPEASAPLPASEASIAAPVATPTAPVSEPEKPAPAQVAPAATKPEPALKTPEPTKPKVVATPATPAPKPTPAPTPTPTPSPTPAPTPAPTPTPVPAAAATLSQDQFLSLASKSGCLACHAIDADKIGPAWRKVGDKYKSDAHGASTIASNITRGGRFGWNKSMAMPAKGAGRATEAEIAQLAAFIAALR</sequence>